<dbReference type="PANTHER" id="PTHR46345">
    <property type="entry name" value="INVERTED FORMIN-2"/>
    <property type="match status" value="1"/>
</dbReference>
<evidence type="ECO:0000313" key="7">
    <source>
        <dbReference type="Proteomes" id="UP001165065"/>
    </source>
</evidence>
<dbReference type="OrthoDB" id="1668162at2759"/>
<feature type="region of interest" description="Disordered" evidence="2">
    <location>
        <begin position="142"/>
        <end position="168"/>
    </location>
</feature>
<sequence length="1704" mass="185746">MSSDSEEEGIPVQGLDGWYAYTTDDGEEYYYNSNTDETLWELPGQEGDGNDEAVPEGGATENSSEIDKNDIEEAALAKKSEEEEEKGEEEGGEMKVTFDTSEVVRRRASTIRPNEAKDRKLTSDEVNTLIETDEVLKKVAEAEPPAPAPAPAQTAAENTDQPPTPPIGTMLTKTASDDDLPEPEVIEKMYVKVLESLMMPSATISKLVASESIPKKWQMITMHGKQMADTNIQALMQWGDKDTQLLDLLKKTNRHFKVPSFEVTQSLKLALRQPTKMWFDSFLKAGGVKTLMEAIKVRLVHYPLAQLDAVVLLELLDCFKYLMKDEYGMNSVIGTEGAVGTIAMCLDFKWDRVCLSVMEILSVTCFSSEEGHIMVLESLDRLFRRRMEKPYASLVEAIKEKPMTVKVAAMTLINTLINHATELDDRIRLRNFMAALDLMEVVEEVLTLPPQEKISDEDDDIRMSTISTGLLDDEGRKADPFGTKIAPNLGIMAGAAFSCDFLRGKVKARKSMFGGGGESKPEVNEFWYGLSDEALCWYKYKGGTYTSTRPEGKIDLLEIIDIIGETMNGDLRNFDPSTTIWGIDIVCENKIRSLGFKTEEGRSRWLTALHVAWDYVRMKKGDWQGAAKRGRSASMLDSEEYRRCQDAVEKQVEVFEAIYMSDQEQTIMASMLNIDAANFREVSDFVITNLENDGCTDRLMDLMHQLILMPTSGKMGEEAWTLLLQTVKDIRGIKRTEKREVKEGKSYKVEIRRRSDWKIDYTKMEGLIKGQQEANSAAGRLKMLEVLVEKKEEEVKRLTEQDITENPKFINYKKQFEERIKAMKEEADKARKEAVEAAKEAAEAKAKMEAEKKDAADVKVAAGSERGEGTASGGDEELKRQLEEARKEIEKLKAGGGGGAAAAPAAPEAPVVRLKDDERYAKYFKMMKMGLPAGAAVGRAVQDGVDAAEIEAVLARDPEEVVSGGGAGGGGATAAPAAPEAPVVRLKDDERYTKYFKMMKMGLPAGAAVGRAVQDGVDAAEIEAVLARDPEEVVSGGGAGGGGATAAPAAPLAPVVRLKDDERYAKYFKMMKMGLPAGAAVGRAVQDGVDAAEIEAVLARDPEEVVSGGGAGGVGSAAPSRGGGGRGAMLAGIAGRGGGGGGRGGMLAGIAGRGGGGGGRGGMLAGIAGRGGGGRGGLLAGIAGRGGGGGRGGMLAGIAGRGGGGGGLPKKASVTEEDLGLKPKPKIEPSKKLKSLFWSKVQPKSLAGTVWMTMQENQKIDFKDLEADFFDAAKEKAAATTEGEKEGKKSTQKEKPKEIILVDPKRNQNVSIALARFKNTNEELKRKIIAFDPVFINGETIGKIQMMIPEEEEIGTINDFEGDKAMLGKVEKFYLEMVKIPRLKMRLDCANVTLQFDNDFALLQEKQSKFLVATKEVKESRNFLEVLSMVMSIGNYMNGGSTRGQAHGFKLDVLAKLTNMKANDRKKGTLLNFLVKQIEKQRKMLLDFPSEMATVEEASTISLNQMENDFKQLEAGVKKVRNELNKYDNMEVPEGTKAEDDAVASFKRKMEPFLLKAEESCVRFNETMQDMKMKIIANLESFGDKIGGTDKFSPDKAQMFYNNLNNFLKAFKKARKENEEMKIQAEKEAKRAKEKAAKDKKKGGAGGAAEKEGGGKGGEGQKKDLFAAFKNAQMGGTDDIVNEFQMRLAKRKGGKGGGGLEGLP</sequence>
<dbReference type="EMBL" id="BRYA01000461">
    <property type="protein sequence ID" value="GMI49091.1"/>
    <property type="molecule type" value="Genomic_DNA"/>
</dbReference>
<keyword evidence="1" id="KW-0175">Coiled coil</keyword>
<dbReference type="PROSITE" id="PS51444">
    <property type="entry name" value="FH2"/>
    <property type="match status" value="1"/>
</dbReference>
<organism evidence="6 7">
    <name type="scientific">Triparma columacea</name>
    <dbReference type="NCBI Taxonomy" id="722753"/>
    <lineage>
        <taxon>Eukaryota</taxon>
        <taxon>Sar</taxon>
        <taxon>Stramenopiles</taxon>
        <taxon>Ochrophyta</taxon>
        <taxon>Bolidophyceae</taxon>
        <taxon>Parmales</taxon>
        <taxon>Triparmaceae</taxon>
        <taxon>Triparma</taxon>
    </lineage>
</organism>
<dbReference type="InterPro" id="IPR036020">
    <property type="entry name" value="WW_dom_sf"/>
</dbReference>
<evidence type="ECO:0000259" key="3">
    <source>
        <dbReference type="PROSITE" id="PS50020"/>
    </source>
</evidence>
<feature type="compositionally biased region" description="Basic and acidic residues" evidence="2">
    <location>
        <begin position="1622"/>
        <end position="1637"/>
    </location>
</feature>
<dbReference type="InterPro" id="IPR014768">
    <property type="entry name" value="GBD/FH3_dom"/>
</dbReference>
<dbReference type="InterPro" id="IPR016024">
    <property type="entry name" value="ARM-type_fold"/>
</dbReference>
<evidence type="ECO:0000259" key="4">
    <source>
        <dbReference type="PROSITE" id="PS51232"/>
    </source>
</evidence>
<proteinExistence type="predicted"/>
<dbReference type="Pfam" id="PF02181">
    <property type="entry name" value="FH2"/>
    <property type="match status" value="1"/>
</dbReference>
<dbReference type="GO" id="GO:0031267">
    <property type="term" value="F:small GTPase binding"/>
    <property type="evidence" value="ECO:0007669"/>
    <property type="project" value="InterPro"/>
</dbReference>
<dbReference type="SMART" id="SM00498">
    <property type="entry name" value="FH2"/>
    <property type="match status" value="1"/>
</dbReference>
<feature type="domain" description="GBD/FH3" evidence="4">
    <location>
        <begin position="178"/>
        <end position="599"/>
    </location>
</feature>
<name>A0A9W7LGG2_9STRA</name>
<feature type="region of interest" description="Disordered" evidence="2">
    <location>
        <begin position="28"/>
        <end position="101"/>
    </location>
</feature>
<dbReference type="SUPFAM" id="SSF51045">
    <property type="entry name" value="WW domain"/>
    <property type="match status" value="1"/>
</dbReference>
<dbReference type="InterPro" id="IPR015425">
    <property type="entry name" value="FH2_Formin"/>
</dbReference>
<reference evidence="7" key="1">
    <citation type="journal article" date="2023" name="Commun. Biol.">
        <title>Genome analysis of Parmales, the sister group of diatoms, reveals the evolutionary specialization of diatoms from phago-mixotrophs to photoautotrophs.</title>
        <authorList>
            <person name="Ban H."/>
            <person name="Sato S."/>
            <person name="Yoshikawa S."/>
            <person name="Yamada K."/>
            <person name="Nakamura Y."/>
            <person name="Ichinomiya M."/>
            <person name="Sato N."/>
            <person name="Blanc-Mathieu R."/>
            <person name="Endo H."/>
            <person name="Kuwata A."/>
            <person name="Ogata H."/>
        </authorList>
    </citation>
    <scope>NUCLEOTIDE SEQUENCE [LARGE SCALE GENOMIC DNA]</scope>
</reference>
<dbReference type="Pfam" id="PF10152">
    <property type="entry name" value="CCDC53"/>
    <property type="match status" value="3"/>
</dbReference>
<dbReference type="Pfam" id="PF00397">
    <property type="entry name" value="WW"/>
    <property type="match status" value="1"/>
</dbReference>
<dbReference type="InterPro" id="IPR010473">
    <property type="entry name" value="GTPase-bd"/>
</dbReference>
<dbReference type="Pfam" id="PF06371">
    <property type="entry name" value="Drf_GBD"/>
    <property type="match status" value="1"/>
</dbReference>
<keyword evidence="7" id="KW-1185">Reference proteome</keyword>
<dbReference type="Proteomes" id="UP001165065">
    <property type="component" value="Unassembled WGS sequence"/>
</dbReference>
<feature type="compositionally biased region" description="Basic and acidic residues" evidence="2">
    <location>
        <begin position="846"/>
        <end position="857"/>
    </location>
</feature>
<dbReference type="InterPro" id="IPR010472">
    <property type="entry name" value="FH3_dom"/>
</dbReference>
<feature type="domain" description="WW" evidence="3">
    <location>
        <begin position="16"/>
        <end position="45"/>
    </location>
</feature>
<dbReference type="Gene3D" id="2.20.70.10">
    <property type="match status" value="1"/>
</dbReference>
<evidence type="ECO:0000313" key="6">
    <source>
        <dbReference type="EMBL" id="GMI49091.1"/>
    </source>
</evidence>
<dbReference type="PROSITE" id="PS50020">
    <property type="entry name" value="WW_DOMAIN_2"/>
    <property type="match status" value="1"/>
</dbReference>
<evidence type="ECO:0000256" key="1">
    <source>
        <dbReference type="SAM" id="Coils"/>
    </source>
</evidence>
<accession>A0A9W7LGG2</accession>
<protein>
    <recommendedName>
        <fullName evidence="8">Formin-like protein</fullName>
    </recommendedName>
</protein>
<dbReference type="Pfam" id="PF06367">
    <property type="entry name" value="Drf_FH3"/>
    <property type="match status" value="1"/>
</dbReference>
<feature type="compositionally biased region" description="Basic and acidic residues" evidence="2">
    <location>
        <begin position="65"/>
        <end position="81"/>
    </location>
</feature>
<feature type="domain" description="FH2" evidence="5">
    <location>
        <begin position="1223"/>
        <end position="1637"/>
    </location>
</feature>
<dbReference type="SUPFAM" id="SSF50729">
    <property type="entry name" value="PH domain-like"/>
    <property type="match status" value="1"/>
</dbReference>
<dbReference type="CDD" id="cd00201">
    <property type="entry name" value="WW"/>
    <property type="match status" value="1"/>
</dbReference>
<dbReference type="SUPFAM" id="SSF101447">
    <property type="entry name" value="Formin homology 2 domain (FH2 domain)"/>
    <property type="match status" value="1"/>
</dbReference>
<feature type="compositionally biased region" description="Acidic residues" evidence="2">
    <location>
        <begin position="82"/>
        <end position="91"/>
    </location>
</feature>
<feature type="region of interest" description="Disordered" evidence="2">
    <location>
        <begin position="846"/>
        <end position="880"/>
    </location>
</feature>
<evidence type="ECO:0000259" key="5">
    <source>
        <dbReference type="PROSITE" id="PS51444"/>
    </source>
</evidence>
<dbReference type="Gene3D" id="1.20.58.2220">
    <property type="entry name" value="Formin, FH2 domain"/>
    <property type="match status" value="1"/>
</dbReference>
<feature type="coiled-coil region" evidence="1">
    <location>
        <begin position="1503"/>
        <end position="1530"/>
    </location>
</feature>
<dbReference type="GO" id="GO:0030036">
    <property type="term" value="P:actin cytoskeleton organization"/>
    <property type="evidence" value="ECO:0007669"/>
    <property type="project" value="InterPro"/>
</dbReference>
<dbReference type="PROSITE" id="PS51232">
    <property type="entry name" value="GBD_FH3"/>
    <property type="match status" value="1"/>
</dbReference>
<evidence type="ECO:0000256" key="2">
    <source>
        <dbReference type="SAM" id="MobiDB-lite"/>
    </source>
</evidence>
<dbReference type="InterPro" id="IPR001202">
    <property type="entry name" value="WW_dom"/>
</dbReference>
<feature type="compositionally biased region" description="Basic and acidic residues" evidence="2">
    <location>
        <begin position="1649"/>
        <end position="1662"/>
    </location>
</feature>
<dbReference type="GO" id="GO:0003779">
    <property type="term" value="F:actin binding"/>
    <property type="evidence" value="ECO:0007669"/>
    <property type="project" value="InterPro"/>
</dbReference>
<dbReference type="InterPro" id="IPR019309">
    <property type="entry name" value="WASHC3"/>
</dbReference>
<dbReference type="SMART" id="SM00456">
    <property type="entry name" value="WW"/>
    <property type="match status" value="1"/>
</dbReference>
<dbReference type="SUPFAM" id="SSF48371">
    <property type="entry name" value="ARM repeat"/>
    <property type="match status" value="1"/>
</dbReference>
<dbReference type="GO" id="GO:0071203">
    <property type="term" value="C:WASH complex"/>
    <property type="evidence" value="ECO:0007669"/>
    <property type="project" value="InterPro"/>
</dbReference>
<dbReference type="InterPro" id="IPR011989">
    <property type="entry name" value="ARM-like"/>
</dbReference>
<gene>
    <name evidence="6" type="ORF">TrCOL_g8069</name>
</gene>
<dbReference type="Gene3D" id="1.25.10.10">
    <property type="entry name" value="Leucine-rich Repeat Variant"/>
    <property type="match status" value="1"/>
</dbReference>
<feature type="region of interest" description="Disordered" evidence="2">
    <location>
        <begin position="1622"/>
        <end position="1662"/>
    </location>
</feature>
<dbReference type="SMART" id="SM01140">
    <property type="entry name" value="Drf_GBD"/>
    <property type="match status" value="1"/>
</dbReference>
<comment type="caution">
    <text evidence="6">The sequence shown here is derived from an EMBL/GenBank/DDBJ whole genome shotgun (WGS) entry which is preliminary data.</text>
</comment>
<dbReference type="PANTHER" id="PTHR46345:SF8">
    <property type="entry name" value="FORMIN 3, ISOFORM B"/>
    <property type="match status" value="1"/>
</dbReference>
<evidence type="ECO:0008006" key="8">
    <source>
        <dbReference type="Google" id="ProtNLM"/>
    </source>
</evidence>
<dbReference type="InterPro" id="IPR042201">
    <property type="entry name" value="FH2_Formin_sf"/>
</dbReference>